<dbReference type="EMBL" id="LSBI01000008">
    <property type="protein sequence ID" value="OAQ82961.1"/>
    <property type="molecule type" value="Genomic_DNA"/>
</dbReference>
<protein>
    <submittedName>
        <fullName evidence="1">Uncharacterized protein</fullName>
    </submittedName>
</protein>
<reference evidence="1 2" key="1">
    <citation type="submission" date="2016-02" db="EMBL/GenBank/DDBJ databases">
        <title>Biosynthesis of antibiotic leucinostatins and their inhibition on Phytophthora in bio-control Purpureocillium lilacinum.</title>
        <authorList>
            <person name="Wang G."/>
            <person name="Liu Z."/>
            <person name="Lin R."/>
            <person name="Li E."/>
            <person name="Mao Z."/>
            <person name="Ling J."/>
            <person name="Yin W."/>
            <person name="Xie B."/>
        </authorList>
    </citation>
    <scope>NUCLEOTIDE SEQUENCE [LARGE SCALE GENOMIC DNA]</scope>
    <source>
        <strain evidence="1">PLFJ-1</strain>
    </source>
</reference>
<evidence type="ECO:0000313" key="2">
    <source>
        <dbReference type="Proteomes" id="UP000078340"/>
    </source>
</evidence>
<sequence>MMASDLDDCFRGRVGLQAVLGFFCGHGKGKGNKQRGGICLIGCAGKAPLGSERLGDAVLVGRPLPCFVLRQGSR</sequence>
<dbReference type="Proteomes" id="UP000078340">
    <property type="component" value="Unassembled WGS sequence"/>
</dbReference>
<comment type="caution">
    <text evidence="1">The sequence shown here is derived from an EMBL/GenBank/DDBJ whole genome shotgun (WGS) entry which is preliminary data.</text>
</comment>
<proteinExistence type="predicted"/>
<dbReference type="AlphaFoldDB" id="A0A179H0F4"/>
<name>A0A179H0F4_PURLI</name>
<gene>
    <name evidence="1" type="ORF">VFPFJ_08764</name>
</gene>
<accession>A0A179H0F4</accession>
<evidence type="ECO:0000313" key="1">
    <source>
        <dbReference type="EMBL" id="OAQ82961.1"/>
    </source>
</evidence>
<organism evidence="1 2">
    <name type="scientific">Purpureocillium lilacinum</name>
    <name type="common">Paecilomyces lilacinus</name>
    <dbReference type="NCBI Taxonomy" id="33203"/>
    <lineage>
        <taxon>Eukaryota</taxon>
        <taxon>Fungi</taxon>
        <taxon>Dikarya</taxon>
        <taxon>Ascomycota</taxon>
        <taxon>Pezizomycotina</taxon>
        <taxon>Sordariomycetes</taxon>
        <taxon>Hypocreomycetidae</taxon>
        <taxon>Hypocreales</taxon>
        <taxon>Ophiocordycipitaceae</taxon>
        <taxon>Purpureocillium</taxon>
    </lineage>
</organism>